<dbReference type="EMBL" id="NMQW01000023">
    <property type="protein sequence ID" value="OXM85338.1"/>
    <property type="molecule type" value="Genomic_DNA"/>
</dbReference>
<dbReference type="InterPro" id="IPR035906">
    <property type="entry name" value="MetI-like_sf"/>
</dbReference>
<sequence>MNALKLRENMAGYVLLLPSLLLLIVFVMIPIVYSAGLSLFSWDMMRPKPTFIGWKNYVTLFHNESFYNTLWRTLLYAVLTVPTSMILSLGFALLLDKGQRFVLSIYRSLFFAPIVTSTVAISVVWMFIYHPDYGMANAILKWFGLAPLRWLNDSQTALLSLAIMAVWKHMGFCVIIYLAGLQGIPAELEEAAKIDGAGLLQRLWSIKLPLLTPTMFFLLIYLTIEQLQTFTQIDVMTKGGPAGSTELIVMHLWNYAFERFQMGYASAIAMVLLGIILLLTWIQMRLVGKKVHYQ</sequence>
<dbReference type="Proteomes" id="UP000215509">
    <property type="component" value="Unassembled WGS sequence"/>
</dbReference>
<gene>
    <name evidence="9" type="ORF">CF651_17285</name>
</gene>
<evidence type="ECO:0000313" key="10">
    <source>
        <dbReference type="Proteomes" id="UP000215509"/>
    </source>
</evidence>
<dbReference type="OrthoDB" id="9787541at2"/>
<dbReference type="RefSeq" id="WP_094016104.1">
    <property type="nucleotide sequence ID" value="NZ_NMQW01000023.1"/>
</dbReference>
<comment type="caution">
    <text evidence="9">The sequence shown here is derived from an EMBL/GenBank/DDBJ whole genome shotgun (WGS) entry which is preliminary data.</text>
</comment>
<dbReference type="InterPro" id="IPR051393">
    <property type="entry name" value="ABC_transporter_permease"/>
</dbReference>
<feature type="domain" description="ABC transmembrane type-1" evidence="8">
    <location>
        <begin position="70"/>
        <end position="283"/>
    </location>
</feature>
<dbReference type="GO" id="GO:0005886">
    <property type="term" value="C:plasma membrane"/>
    <property type="evidence" value="ECO:0007669"/>
    <property type="project" value="UniProtKB-SubCell"/>
</dbReference>
<evidence type="ECO:0000256" key="6">
    <source>
        <dbReference type="ARBA" id="ARBA00023136"/>
    </source>
</evidence>
<feature type="transmembrane region" description="Helical" evidence="7">
    <location>
        <begin position="202"/>
        <end position="224"/>
    </location>
</feature>
<dbReference type="CDD" id="cd06261">
    <property type="entry name" value="TM_PBP2"/>
    <property type="match status" value="1"/>
</dbReference>
<evidence type="ECO:0000256" key="1">
    <source>
        <dbReference type="ARBA" id="ARBA00004651"/>
    </source>
</evidence>
<evidence type="ECO:0000256" key="7">
    <source>
        <dbReference type="RuleBase" id="RU363032"/>
    </source>
</evidence>
<keyword evidence="5 7" id="KW-1133">Transmembrane helix</keyword>
<keyword evidence="3" id="KW-1003">Cell membrane</keyword>
<protein>
    <submittedName>
        <fullName evidence="9">ABC transporter</fullName>
    </submittedName>
</protein>
<evidence type="ECO:0000313" key="9">
    <source>
        <dbReference type="EMBL" id="OXM85338.1"/>
    </source>
</evidence>
<feature type="transmembrane region" description="Helical" evidence="7">
    <location>
        <begin position="157"/>
        <end position="181"/>
    </location>
</feature>
<keyword evidence="10" id="KW-1185">Reference proteome</keyword>
<organism evidence="9 10">
    <name type="scientific">Paenibacillus rigui</name>
    <dbReference type="NCBI Taxonomy" id="554312"/>
    <lineage>
        <taxon>Bacteria</taxon>
        <taxon>Bacillati</taxon>
        <taxon>Bacillota</taxon>
        <taxon>Bacilli</taxon>
        <taxon>Bacillales</taxon>
        <taxon>Paenibacillaceae</taxon>
        <taxon>Paenibacillus</taxon>
    </lineage>
</organism>
<evidence type="ECO:0000256" key="2">
    <source>
        <dbReference type="ARBA" id="ARBA00022448"/>
    </source>
</evidence>
<reference evidence="9 10" key="1">
    <citation type="submission" date="2017-07" db="EMBL/GenBank/DDBJ databases">
        <title>Genome sequencing and assembly of Paenibacillus rigui.</title>
        <authorList>
            <person name="Mayilraj S."/>
        </authorList>
    </citation>
    <scope>NUCLEOTIDE SEQUENCE [LARGE SCALE GENOMIC DNA]</scope>
    <source>
        <strain evidence="9 10">JCM 16352</strain>
    </source>
</reference>
<dbReference type="InterPro" id="IPR000515">
    <property type="entry name" value="MetI-like"/>
</dbReference>
<dbReference type="Gene3D" id="1.10.3720.10">
    <property type="entry name" value="MetI-like"/>
    <property type="match status" value="1"/>
</dbReference>
<comment type="similarity">
    <text evidence="7">Belongs to the binding-protein-dependent transport system permease family.</text>
</comment>
<evidence type="ECO:0000259" key="8">
    <source>
        <dbReference type="PROSITE" id="PS50928"/>
    </source>
</evidence>
<feature type="transmembrane region" description="Helical" evidence="7">
    <location>
        <begin position="262"/>
        <end position="282"/>
    </location>
</feature>
<dbReference type="PANTHER" id="PTHR30193:SF37">
    <property type="entry name" value="INNER MEMBRANE ABC TRANSPORTER PERMEASE PROTEIN YCJO"/>
    <property type="match status" value="1"/>
</dbReference>
<dbReference type="PANTHER" id="PTHR30193">
    <property type="entry name" value="ABC TRANSPORTER PERMEASE PROTEIN"/>
    <property type="match status" value="1"/>
</dbReference>
<name>A0A229UPJ6_9BACL</name>
<dbReference type="SUPFAM" id="SSF161098">
    <property type="entry name" value="MetI-like"/>
    <property type="match status" value="1"/>
</dbReference>
<evidence type="ECO:0000256" key="3">
    <source>
        <dbReference type="ARBA" id="ARBA00022475"/>
    </source>
</evidence>
<feature type="transmembrane region" description="Helical" evidence="7">
    <location>
        <begin position="74"/>
        <end position="96"/>
    </location>
</feature>
<evidence type="ECO:0000256" key="5">
    <source>
        <dbReference type="ARBA" id="ARBA00022989"/>
    </source>
</evidence>
<feature type="transmembrane region" description="Helical" evidence="7">
    <location>
        <begin position="108"/>
        <end position="128"/>
    </location>
</feature>
<dbReference type="AlphaFoldDB" id="A0A229UPJ6"/>
<keyword evidence="2 7" id="KW-0813">Transport</keyword>
<dbReference type="GO" id="GO:0055085">
    <property type="term" value="P:transmembrane transport"/>
    <property type="evidence" value="ECO:0007669"/>
    <property type="project" value="InterPro"/>
</dbReference>
<feature type="transmembrane region" description="Helical" evidence="7">
    <location>
        <begin position="12"/>
        <end position="35"/>
    </location>
</feature>
<keyword evidence="4 7" id="KW-0812">Transmembrane</keyword>
<comment type="subcellular location">
    <subcellularLocation>
        <location evidence="1 7">Cell membrane</location>
        <topology evidence="1 7">Multi-pass membrane protein</topology>
    </subcellularLocation>
</comment>
<keyword evidence="6 7" id="KW-0472">Membrane</keyword>
<evidence type="ECO:0000256" key="4">
    <source>
        <dbReference type="ARBA" id="ARBA00022692"/>
    </source>
</evidence>
<dbReference type="PROSITE" id="PS50928">
    <property type="entry name" value="ABC_TM1"/>
    <property type="match status" value="1"/>
</dbReference>
<accession>A0A229UPJ6</accession>
<proteinExistence type="inferred from homology"/>
<dbReference type="Pfam" id="PF00528">
    <property type="entry name" value="BPD_transp_1"/>
    <property type="match status" value="1"/>
</dbReference>